<comment type="caution">
    <text evidence="2">The sequence shown here is derived from an EMBL/GenBank/DDBJ whole genome shotgun (WGS) entry which is preliminary data.</text>
</comment>
<organism evidence="2 3">
    <name type="scientific">Portunus trituberculatus</name>
    <name type="common">Swimming crab</name>
    <name type="synonym">Neptunus trituberculatus</name>
    <dbReference type="NCBI Taxonomy" id="210409"/>
    <lineage>
        <taxon>Eukaryota</taxon>
        <taxon>Metazoa</taxon>
        <taxon>Ecdysozoa</taxon>
        <taxon>Arthropoda</taxon>
        <taxon>Crustacea</taxon>
        <taxon>Multicrustacea</taxon>
        <taxon>Malacostraca</taxon>
        <taxon>Eumalacostraca</taxon>
        <taxon>Eucarida</taxon>
        <taxon>Decapoda</taxon>
        <taxon>Pleocyemata</taxon>
        <taxon>Brachyura</taxon>
        <taxon>Eubrachyura</taxon>
        <taxon>Portunoidea</taxon>
        <taxon>Portunidae</taxon>
        <taxon>Portuninae</taxon>
        <taxon>Portunus</taxon>
    </lineage>
</organism>
<evidence type="ECO:0000256" key="1">
    <source>
        <dbReference type="SAM" id="MobiDB-lite"/>
    </source>
</evidence>
<gene>
    <name evidence="2" type="ORF">E2C01_061920</name>
</gene>
<name>A0A5B7HEJ2_PORTR</name>
<dbReference type="AlphaFoldDB" id="A0A5B7HEJ2"/>
<dbReference type="EMBL" id="VSRR010026691">
    <property type="protein sequence ID" value="MPC67737.1"/>
    <property type="molecule type" value="Genomic_DNA"/>
</dbReference>
<evidence type="ECO:0000313" key="3">
    <source>
        <dbReference type="Proteomes" id="UP000324222"/>
    </source>
</evidence>
<dbReference type="Proteomes" id="UP000324222">
    <property type="component" value="Unassembled WGS sequence"/>
</dbReference>
<feature type="region of interest" description="Disordered" evidence="1">
    <location>
        <begin position="1"/>
        <end position="51"/>
    </location>
</feature>
<accession>A0A5B7HEJ2</accession>
<evidence type="ECO:0000313" key="2">
    <source>
        <dbReference type="EMBL" id="MPC67737.1"/>
    </source>
</evidence>
<sequence length="146" mass="16544">MYLSPNTTSINDRKYVEKNGGRDAWGWNRLDEEEEEEGGKKDDVGKKEEKESWCPLNLTETTLLWKQRRPRPCLAASLFLSHTLSAFPPPPLYTHFSARPSDADNPLTQTFLPADTPLYHCFKHSPFPNASHVLCLKNNAGVVMQG</sequence>
<feature type="compositionally biased region" description="Basic and acidic residues" evidence="1">
    <location>
        <begin position="11"/>
        <end position="21"/>
    </location>
</feature>
<feature type="compositionally biased region" description="Basic and acidic residues" evidence="1">
    <location>
        <begin position="38"/>
        <end position="51"/>
    </location>
</feature>
<keyword evidence="3" id="KW-1185">Reference proteome</keyword>
<proteinExistence type="predicted"/>
<protein>
    <submittedName>
        <fullName evidence="2">Uncharacterized protein</fullName>
    </submittedName>
</protein>
<feature type="compositionally biased region" description="Polar residues" evidence="1">
    <location>
        <begin position="1"/>
        <end position="10"/>
    </location>
</feature>
<reference evidence="2 3" key="1">
    <citation type="submission" date="2019-05" db="EMBL/GenBank/DDBJ databases">
        <title>Another draft genome of Portunus trituberculatus and its Hox gene families provides insights of decapod evolution.</title>
        <authorList>
            <person name="Jeong J.-H."/>
            <person name="Song I."/>
            <person name="Kim S."/>
            <person name="Choi T."/>
            <person name="Kim D."/>
            <person name="Ryu S."/>
            <person name="Kim W."/>
        </authorList>
    </citation>
    <scope>NUCLEOTIDE SEQUENCE [LARGE SCALE GENOMIC DNA]</scope>
    <source>
        <tissue evidence="2">Muscle</tissue>
    </source>
</reference>